<name>A0A0M4D9M3_9BACT</name>
<protein>
    <submittedName>
        <fullName evidence="2">40-residue YVTN family beta-propeller repeat protein</fullName>
    </submittedName>
</protein>
<dbReference type="Pfam" id="PF02412">
    <property type="entry name" value="TSP_3"/>
    <property type="match status" value="2"/>
</dbReference>
<dbReference type="InterPro" id="IPR015943">
    <property type="entry name" value="WD40/YVTN_repeat-like_dom_sf"/>
</dbReference>
<dbReference type="STRING" id="1603606.DSOUD_3496"/>
<evidence type="ECO:0000313" key="2">
    <source>
        <dbReference type="EMBL" id="ALC18210.1"/>
    </source>
</evidence>
<dbReference type="SUPFAM" id="SSF103647">
    <property type="entry name" value="TSP type-3 repeat"/>
    <property type="match status" value="2"/>
</dbReference>
<dbReference type="PATRIC" id="fig|1603606.3.peg.3766"/>
<organism evidence="2 3">
    <name type="scientific">Desulfuromonas soudanensis</name>
    <dbReference type="NCBI Taxonomy" id="1603606"/>
    <lineage>
        <taxon>Bacteria</taxon>
        <taxon>Pseudomonadati</taxon>
        <taxon>Thermodesulfobacteriota</taxon>
        <taxon>Desulfuromonadia</taxon>
        <taxon>Desulfuromonadales</taxon>
        <taxon>Desulfuromonadaceae</taxon>
        <taxon>Desulfuromonas</taxon>
    </lineage>
</organism>
<dbReference type="Pfam" id="PF11617">
    <property type="entry name" value="Cu-binding_MopE"/>
    <property type="match status" value="1"/>
</dbReference>
<dbReference type="Gene3D" id="2.130.10.10">
    <property type="entry name" value="YVTN repeat-like/Quinoprotein amine dehydrogenase"/>
    <property type="match status" value="2"/>
</dbReference>
<accession>A0A0M4D9M3</accession>
<keyword evidence="1" id="KW-0732">Signal</keyword>
<dbReference type="InterPro" id="IPR011048">
    <property type="entry name" value="Haem_d1_sf"/>
</dbReference>
<dbReference type="NCBIfam" id="TIGR02276">
    <property type="entry name" value="beta_rpt_yvtn"/>
    <property type="match status" value="2"/>
</dbReference>
<dbReference type="KEGG" id="des:DSOUD_3496"/>
<evidence type="ECO:0000313" key="3">
    <source>
        <dbReference type="Proteomes" id="UP000057158"/>
    </source>
</evidence>
<dbReference type="PANTHER" id="PTHR47197">
    <property type="entry name" value="PROTEIN NIRF"/>
    <property type="match status" value="1"/>
</dbReference>
<dbReference type="InterPro" id="IPR003367">
    <property type="entry name" value="Thrombospondin_3-like_rpt"/>
</dbReference>
<dbReference type="InterPro" id="IPR021655">
    <property type="entry name" value="Put_metal-bd"/>
</dbReference>
<dbReference type="GO" id="GO:0005509">
    <property type="term" value="F:calcium ion binding"/>
    <property type="evidence" value="ECO:0007669"/>
    <property type="project" value="InterPro"/>
</dbReference>
<sequence length="588" mass="61618">MKSEAQGFHEGMAGPRKKILLGIILAVVTVLAWQVPVMADPMAYLGNKDAGTITILNLESGEVLGIYGTGVFPEGMALAPNGEKVYVASFGAGTVDAFDALNHVPLDRKVLGGALMDVAVTPDGTKLYVSDFQSDRIRVLDTATFAEVAEIGGVGPDPFTLAVQADGSRLLVCNYRGDSVSVIDTASNAVVATIPVGRVPVAVAITPDDALAFVVNQGSANITVIDLATLKAVGTPIKVAFTPSAIAFTPDGTQAYVVHQGGGGLSRIALNSGTFSTTFTATGTALYDIAIDPDGKRAIVTGFYSKEVYVYDIDPHSLTFRSVLKAFPVAEKPYSLVVIPPPAPEEDSDLDNDGIAYAQDNCPDVFNPAQLDADTDTRGDVCDNCPDSVNPDQLDRDGDGVGDRCDNCPDVNNASQLDADGDGIDDVCEVDSDGDGWDTPQDCNDSRASVYPGAREICDRLDNDCNGLTDEDDSDGDGILICQDKCPNENSSMFDADSNGCIDSLVGSIMLVNSLQVQGALDPQMATVIRTKINNATAQHEKGNAVSASNIMEAAAHFVSAKSGKEFSAATGDLLVHYLNNVAIKLAE</sequence>
<dbReference type="RefSeq" id="WP_198300336.1">
    <property type="nucleotide sequence ID" value="NZ_CP010802.1"/>
</dbReference>
<dbReference type="PANTHER" id="PTHR47197:SF3">
    <property type="entry name" value="DIHYDRO-HEME D1 DEHYDROGENASE"/>
    <property type="match status" value="1"/>
</dbReference>
<dbReference type="InterPro" id="IPR028974">
    <property type="entry name" value="TSP_type-3_rpt"/>
</dbReference>
<reference evidence="2 3" key="1">
    <citation type="submission" date="2015-07" db="EMBL/GenBank/DDBJ databases">
        <title>Isolation and Genomic Characterization of a Novel Halophilic Metal-Reducing Deltaproteobacterium from the Deep Subsurface.</title>
        <authorList>
            <person name="Badalamenti J.P."/>
            <person name="Summers Z.M."/>
            <person name="Gralnick J.A."/>
            <person name="Bond D.R."/>
        </authorList>
    </citation>
    <scope>NUCLEOTIDE SEQUENCE [LARGE SCALE GENOMIC DNA]</scope>
    <source>
        <strain evidence="2 3">WTL</strain>
    </source>
</reference>
<proteinExistence type="predicted"/>
<gene>
    <name evidence="2" type="ORF">DSOUD_3496</name>
</gene>
<dbReference type="InterPro" id="IPR011964">
    <property type="entry name" value="YVTN_b-propeller_repeat"/>
</dbReference>
<keyword evidence="3" id="KW-1185">Reference proteome</keyword>
<dbReference type="AlphaFoldDB" id="A0A0M4D9M3"/>
<dbReference type="EMBL" id="CP010802">
    <property type="protein sequence ID" value="ALC18210.1"/>
    <property type="molecule type" value="Genomic_DNA"/>
</dbReference>
<dbReference type="Proteomes" id="UP000057158">
    <property type="component" value="Chromosome"/>
</dbReference>
<dbReference type="Gene3D" id="4.10.1080.10">
    <property type="entry name" value="TSP type-3 repeat"/>
    <property type="match status" value="1"/>
</dbReference>
<evidence type="ECO:0000256" key="1">
    <source>
        <dbReference type="ARBA" id="ARBA00022729"/>
    </source>
</evidence>
<dbReference type="SUPFAM" id="SSF51004">
    <property type="entry name" value="C-terminal (heme d1) domain of cytochrome cd1-nitrite reductase"/>
    <property type="match status" value="1"/>
</dbReference>
<dbReference type="GO" id="GO:0007155">
    <property type="term" value="P:cell adhesion"/>
    <property type="evidence" value="ECO:0007669"/>
    <property type="project" value="InterPro"/>
</dbReference>
<dbReference type="InterPro" id="IPR051200">
    <property type="entry name" value="Host-pathogen_enzymatic-act"/>
</dbReference>